<dbReference type="InterPro" id="IPR023404">
    <property type="entry name" value="rSAM_horseshoe"/>
</dbReference>
<dbReference type="SMART" id="SM00729">
    <property type="entry name" value="Elp3"/>
    <property type="match status" value="1"/>
</dbReference>
<dbReference type="InterPro" id="IPR006466">
    <property type="entry name" value="MiaB-like_arc_euk"/>
</dbReference>
<keyword evidence="5 11" id="KW-0949">S-adenosyl-L-methionine</keyword>
<dbReference type="NCBIfam" id="TIGR01578">
    <property type="entry name" value="MiaB-like-B"/>
    <property type="match status" value="1"/>
</dbReference>
<organism evidence="14 15">
    <name type="scientific">Candidatus Nitrosocosmicus arcticus</name>
    <dbReference type="NCBI Taxonomy" id="2035267"/>
    <lineage>
        <taxon>Archaea</taxon>
        <taxon>Nitrososphaerota</taxon>
        <taxon>Nitrososphaeria</taxon>
        <taxon>Nitrososphaerales</taxon>
        <taxon>Nitrososphaeraceae</taxon>
        <taxon>Candidatus Nitrosocosmicus</taxon>
    </lineage>
</organism>
<evidence type="ECO:0000256" key="6">
    <source>
        <dbReference type="ARBA" id="ARBA00022694"/>
    </source>
</evidence>
<comment type="cofactor">
    <cofactor evidence="11">
        <name>[4Fe-4S] cluster</name>
        <dbReference type="ChEBI" id="CHEBI:49883"/>
    </cofactor>
    <text evidence="11">Binds 1 or 2 [4Fe-4S] cluster. One cluster is coordinated with 3 cysteines and an exchangeable S-adenosyl-L-methionine.</text>
</comment>
<dbReference type="PANTHER" id="PTHR11918:SF45">
    <property type="entry name" value="THREONYLCARBAMOYLADENOSINE TRNA METHYLTHIOTRANSFERASE"/>
    <property type="match status" value="1"/>
</dbReference>
<comment type="catalytic activity">
    <reaction evidence="10 11">
        <text>N(6)-L-threonylcarbamoyladenosine(37) in tRNA + (sulfur carrier)-SH + AH2 + 2 S-adenosyl-L-methionine = 2-methylsulfanyl-N(6)-L-threonylcarbamoyladenosine(37) in tRNA + (sulfur carrier)-H + 5'-deoxyadenosine + L-methionine + A + S-adenosyl-L-homocysteine + 2 H(+)</text>
        <dbReference type="Rhea" id="RHEA:37075"/>
        <dbReference type="Rhea" id="RHEA-COMP:10163"/>
        <dbReference type="Rhea" id="RHEA-COMP:11092"/>
        <dbReference type="Rhea" id="RHEA-COMP:14737"/>
        <dbReference type="Rhea" id="RHEA-COMP:14739"/>
        <dbReference type="ChEBI" id="CHEBI:13193"/>
        <dbReference type="ChEBI" id="CHEBI:15378"/>
        <dbReference type="ChEBI" id="CHEBI:17319"/>
        <dbReference type="ChEBI" id="CHEBI:17499"/>
        <dbReference type="ChEBI" id="CHEBI:29917"/>
        <dbReference type="ChEBI" id="CHEBI:57844"/>
        <dbReference type="ChEBI" id="CHEBI:57856"/>
        <dbReference type="ChEBI" id="CHEBI:59789"/>
        <dbReference type="ChEBI" id="CHEBI:64428"/>
        <dbReference type="ChEBI" id="CHEBI:74418"/>
        <dbReference type="ChEBI" id="CHEBI:74420"/>
        <dbReference type="EC" id="2.8.4.5"/>
    </reaction>
</comment>
<feature type="domain" description="MTTase N-terminal" evidence="12">
    <location>
        <begin position="61"/>
        <end position="171"/>
    </location>
</feature>
<dbReference type="PROSITE" id="PS51449">
    <property type="entry name" value="MTTASE_N"/>
    <property type="match status" value="1"/>
</dbReference>
<dbReference type="EMBL" id="VOAH01000022">
    <property type="protein sequence ID" value="TVP39053.1"/>
    <property type="molecule type" value="Genomic_DNA"/>
</dbReference>
<dbReference type="EC" id="2.8.4.5" evidence="11"/>
<reference evidence="14 15" key="1">
    <citation type="journal article" date="2019" name="Front. Microbiol.">
        <title>Ammonia Oxidation by the Arctic Terrestrial Thaumarchaeote Candidatus Nitrosocosmicus arcticus Is Stimulated by Increasing Temperatures.</title>
        <authorList>
            <person name="Alves R.J.E."/>
            <person name="Kerou M."/>
            <person name="Zappe A."/>
            <person name="Bittner R."/>
            <person name="Abby S.S."/>
            <person name="Schmidt H.A."/>
            <person name="Pfeifer K."/>
            <person name="Schleper C."/>
        </authorList>
    </citation>
    <scope>NUCLEOTIDE SEQUENCE [LARGE SCALE GENOMIC DNA]</scope>
    <source>
        <strain evidence="14 15">Kfb</strain>
    </source>
</reference>
<dbReference type="Proteomes" id="UP000315289">
    <property type="component" value="Unassembled WGS sequence"/>
</dbReference>
<dbReference type="InterPro" id="IPR038135">
    <property type="entry name" value="Methylthiotransferase_N_sf"/>
</dbReference>
<evidence type="ECO:0000259" key="13">
    <source>
        <dbReference type="PROSITE" id="PS51918"/>
    </source>
</evidence>
<dbReference type="PROSITE" id="PS51918">
    <property type="entry name" value="RADICAL_SAM"/>
    <property type="match status" value="1"/>
</dbReference>
<dbReference type="RefSeq" id="WP_144734872.1">
    <property type="nucleotide sequence ID" value="NZ_ML675595.1"/>
</dbReference>
<evidence type="ECO:0000256" key="4">
    <source>
        <dbReference type="ARBA" id="ARBA00022679"/>
    </source>
</evidence>
<sequence length="534" mass="60563">MNSIITNRTIYGTSNFISLKPQLIDHIKLLNRTENPSEKINRKITVFGSDDLKNHNYQQIPSFWIEGYGCSANFADLEMMAGQLKQRGFRLAENPENASINLIVTCSVKNSTEHKMINRIKYLTNTNRPLIIAGCLPAADEGLVRSVNSHASIIGPNSIDKVVEVAHATLGGQTVSVLENSQIEKINIPKLRISPLISIVEISTGCLSECTFCQTKLAKGHLRSYRIGEIVKQIKQDLIEGSKEIWLTSTDNGCYGLDIGTNLINLLKSCEKIEQEFRIRLGMMNPMYLNKMLNDLSILYSESNKLFKFIHIPIQSGSERVLRKMKRGHTVNTVKDLVTKLKDKIPEITIATDIITGFPTETNEDFEQTLDLISFIDPDIVNSSKFSSRPGTAASKLMKINDDIISSRSERLHKLIKEIAKRRNSRWINWEGEILINEIENGKLKGRNDFYKSVILDRVPDELFLKSTTQIKCPPKRLNSKLYHKYTDQKEGRMVTDTGPYKYSTLYLENPYLGKRIRARVVSFSNHVLNAIPI</sequence>
<evidence type="ECO:0000256" key="10">
    <source>
        <dbReference type="ARBA" id="ARBA00051661"/>
    </source>
</evidence>
<name>A0A557SR33_9ARCH</name>
<dbReference type="AlphaFoldDB" id="A0A557SR33"/>
<dbReference type="PROSITE" id="PS01278">
    <property type="entry name" value="MTTASE_RADICAL"/>
    <property type="match status" value="1"/>
</dbReference>
<dbReference type="SUPFAM" id="SSF102114">
    <property type="entry name" value="Radical SAM enzymes"/>
    <property type="match status" value="1"/>
</dbReference>
<evidence type="ECO:0000256" key="7">
    <source>
        <dbReference type="ARBA" id="ARBA00022723"/>
    </source>
</evidence>
<evidence type="ECO:0000256" key="11">
    <source>
        <dbReference type="RuleBase" id="RU368081"/>
    </source>
</evidence>
<protein>
    <recommendedName>
        <fullName evidence="11">tRNA-t(6)A37 methylthiotransferase</fullName>
        <ecNumber evidence="11">2.8.4.5</ecNumber>
    </recommendedName>
</protein>
<keyword evidence="9 11" id="KW-0411">Iron-sulfur</keyword>
<keyword evidence="3 11" id="KW-0004">4Fe-4S</keyword>
<evidence type="ECO:0000256" key="8">
    <source>
        <dbReference type="ARBA" id="ARBA00023004"/>
    </source>
</evidence>
<gene>
    <name evidence="14" type="ORF">NARC_220028</name>
</gene>
<dbReference type="InterPro" id="IPR020612">
    <property type="entry name" value="Methylthiotransferase_CS"/>
</dbReference>
<dbReference type="InterPro" id="IPR005839">
    <property type="entry name" value="Methylthiotransferase"/>
</dbReference>
<evidence type="ECO:0000256" key="1">
    <source>
        <dbReference type="ARBA" id="ARBA00002399"/>
    </source>
</evidence>
<keyword evidence="6 11" id="KW-0819">tRNA processing</keyword>
<dbReference type="PANTHER" id="PTHR11918">
    <property type="entry name" value="RADICAL SAM PROTEINS"/>
    <property type="match status" value="1"/>
</dbReference>
<evidence type="ECO:0000313" key="15">
    <source>
        <dbReference type="Proteomes" id="UP000315289"/>
    </source>
</evidence>
<comment type="similarity">
    <text evidence="2 11">Belongs to the methylthiotransferase family. CDKAL1 subfamily.</text>
</comment>
<evidence type="ECO:0000256" key="3">
    <source>
        <dbReference type="ARBA" id="ARBA00022485"/>
    </source>
</evidence>
<dbReference type="InterPro" id="IPR058240">
    <property type="entry name" value="rSAM_sf"/>
</dbReference>
<dbReference type="GO" id="GO:0051539">
    <property type="term" value="F:4 iron, 4 sulfur cluster binding"/>
    <property type="evidence" value="ECO:0007669"/>
    <property type="project" value="UniProtKB-UniRule"/>
</dbReference>
<dbReference type="Gene3D" id="3.40.50.12160">
    <property type="entry name" value="Methylthiotransferase, N-terminal domain"/>
    <property type="match status" value="1"/>
</dbReference>
<keyword evidence="4 11" id="KW-0808">Transferase</keyword>
<dbReference type="GO" id="GO:0035598">
    <property type="term" value="F:tRNA (N(6)-L-threonylcarbamoyladenosine(37)-C(2))-methylthiotransferase activity"/>
    <property type="evidence" value="ECO:0007669"/>
    <property type="project" value="UniProtKB-UniRule"/>
</dbReference>
<keyword evidence="8 11" id="KW-0408">Iron</keyword>
<evidence type="ECO:0000256" key="5">
    <source>
        <dbReference type="ARBA" id="ARBA00022691"/>
    </source>
</evidence>
<dbReference type="OrthoDB" id="372134at2157"/>
<evidence type="ECO:0000256" key="2">
    <source>
        <dbReference type="ARBA" id="ARBA00008616"/>
    </source>
</evidence>
<comment type="caution">
    <text evidence="14">The sequence shown here is derived from an EMBL/GenBank/DDBJ whole genome shotgun (WGS) entry which is preliminary data.</text>
</comment>
<dbReference type="InterPro" id="IPR013848">
    <property type="entry name" value="Methylthiotransferase_N"/>
</dbReference>
<keyword evidence="15" id="KW-1185">Reference proteome</keyword>
<evidence type="ECO:0000256" key="9">
    <source>
        <dbReference type="ARBA" id="ARBA00023014"/>
    </source>
</evidence>
<dbReference type="SFLD" id="SFLDS00029">
    <property type="entry name" value="Radical_SAM"/>
    <property type="match status" value="1"/>
</dbReference>
<dbReference type="GO" id="GO:0046872">
    <property type="term" value="F:metal ion binding"/>
    <property type="evidence" value="ECO:0007669"/>
    <property type="project" value="UniProtKB-UniRule"/>
</dbReference>
<dbReference type="Pfam" id="PF00919">
    <property type="entry name" value="UPF0004"/>
    <property type="match status" value="1"/>
</dbReference>
<dbReference type="Gene3D" id="3.80.30.20">
    <property type="entry name" value="tm_1862 like domain"/>
    <property type="match status" value="1"/>
</dbReference>
<dbReference type="InterPro" id="IPR006638">
    <property type="entry name" value="Elp3/MiaA/NifB-like_rSAM"/>
</dbReference>
<keyword evidence="7 11" id="KW-0479">Metal-binding</keyword>
<evidence type="ECO:0000259" key="12">
    <source>
        <dbReference type="PROSITE" id="PS51449"/>
    </source>
</evidence>
<evidence type="ECO:0000313" key="14">
    <source>
        <dbReference type="EMBL" id="TVP39053.1"/>
    </source>
</evidence>
<dbReference type="InterPro" id="IPR007197">
    <property type="entry name" value="rSAM"/>
</dbReference>
<comment type="function">
    <text evidence="1 11">Catalyzes the methylthiolation of N6-threonylcarbamoyladenosine (t(6)A), leading to the formation of 2-methylthio-N6-threonylcarbamoyladenosine (ms(2)t(6)A) at position 37 in tRNAs that read codons beginning with adenine.</text>
</comment>
<proteinExistence type="inferred from homology"/>
<dbReference type="NCBIfam" id="TIGR00089">
    <property type="entry name" value="MiaB/RimO family radical SAM methylthiotransferase"/>
    <property type="match status" value="1"/>
</dbReference>
<feature type="domain" description="Radical SAM core" evidence="13">
    <location>
        <begin position="192"/>
        <end position="422"/>
    </location>
</feature>
<accession>A0A557SR33</accession>
<dbReference type="FunFam" id="3.80.30.20:FF:000002">
    <property type="entry name" value="threonylcarbamoyladenosine tRNA methylthiotransferase isoform X2"/>
    <property type="match status" value="1"/>
</dbReference>
<dbReference type="SFLD" id="SFLDG01082">
    <property type="entry name" value="B12-binding_domain_containing"/>
    <property type="match status" value="1"/>
</dbReference>
<dbReference type="Pfam" id="PF04055">
    <property type="entry name" value="Radical_SAM"/>
    <property type="match status" value="1"/>
</dbReference>